<protein>
    <recommendedName>
        <fullName evidence="6">AsmA-like protein</fullName>
    </recommendedName>
</protein>
<dbReference type="STRING" id="1202785.A946_01065"/>
<evidence type="ECO:0008006" key="6">
    <source>
        <dbReference type="Google" id="ProtNLM"/>
    </source>
</evidence>
<dbReference type="OrthoDB" id="177989at2"/>
<reference evidence="5" key="3">
    <citation type="submission" date="2019-03" db="EMBL/GenBank/DDBJ databases">
        <title>Complete genome of Methylacidiphilum kamchatkense Kam1.</title>
        <authorList>
            <person name="Kruse T."/>
            <person name="Murarilal Ratnadevi C."/>
            <person name="Erikstad H.-A."/>
            <person name="Birkeland N.-K."/>
        </authorList>
    </citation>
    <scope>NUCLEOTIDE SEQUENCE [LARGE SCALE GENOMIC DNA]</scope>
    <source>
        <strain evidence="5">kam1</strain>
    </source>
</reference>
<organism evidence="3 5">
    <name type="scientific">Methylacidiphilum kamchatkense Kam1</name>
    <dbReference type="NCBI Taxonomy" id="1202785"/>
    <lineage>
        <taxon>Bacteria</taxon>
        <taxon>Pseudomonadati</taxon>
        <taxon>Verrucomicrobiota</taxon>
        <taxon>Methylacidiphilae</taxon>
        <taxon>Methylacidiphilales</taxon>
        <taxon>Methylacidiphilaceae</taxon>
        <taxon>Methylacidiphilum (ex Ratnadevi et al. 2023)</taxon>
    </lineage>
</organism>
<evidence type="ECO:0000313" key="4">
    <source>
        <dbReference type="Proteomes" id="UP000031594"/>
    </source>
</evidence>
<feature type="transmembrane region" description="Helical" evidence="1">
    <location>
        <begin position="21"/>
        <end position="48"/>
    </location>
</feature>
<dbReference type="EMBL" id="JQNX01000001">
    <property type="protein sequence ID" value="KIE59331.1"/>
    <property type="molecule type" value="Genomic_DNA"/>
</dbReference>
<dbReference type="RefSeq" id="WP_039720602.1">
    <property type="nucleotide sequence ID" value="NZ_CP037899.1"/>
</dbReference>
<dbReference type="AlphaFoldDB" id="A0A0C1RWM2"/>
<dbReference type="EMBL" id="CP037899">
    <property type="protein sequence ID" value="QDQ42698.1"/>
    <property type="molecule type" value="Genomic_DNA"/>
</dbReference>
<dbReference type="KEGG" id="mkc:kam1_1477"/>
<gene>
    <name evidence="2" type="ORF">A946_01065</name>
    <name evidence="3" type="ORF">kam1_1477</name>
</gene>
<accession>A0A0C1RWM2</accession>
<keyword evidence="4" id="KW-1185">Reference proteome</keyword>
<keyword evidence="1" id="KW-0812">Transmembrane</keyword>
<evidence type="ECO:0000256" key="1">
    <source>
        <dbReference type="SAM" id="Phobius"/>
    </source>
</evidence>
<evidence type="ECO:0000313" key="2">
    <source>
        <dbReference type="EMBL" id="KIE59331.1"/>
    </source>
</evidence>
<dbReference type="Proteomes" id="UP000315925">
    <property type="component" value="Chromosome"/>
</dbReference>
<evidence type="ECO:0000313" key="3">
    <source>
        <dbReference type="EMBL" id="QDQ42698.1"/>
    </source>
</evidence>
<name>A0A0C1RWM2_9BACT</name>
<reference evidence="2 4" key="1">
    <citation type="submission" date="2014-08" db="EMBL/GenBank/DDBJ databases">
        <title>Methylacidiphilum kamchatkense strain Kam1 draft genome sequence.</title>
        <authorList>
            <person name="Birkeland N.-K."/>
            <person name="Erikstad H.A."/>
        </authorList>
    </citation>
    <scope>NUCLEOTIDE SEQUENCE [LARGE SCALE GENOMIC DNA]</scope>
    <source>
        <strain evidence="2 4">Kam1</strain>
    </source>
</reference>
<keyword evidence="1" id="KW-0472">Membrane</keyword>
<dbReference type="Proteomes" id="UP000031594">
    <property type="component" value="Unassembled WGS sequence"/>
</dbReference>
<keyword evidence="1" id="KW-1133">Transmembrane helix</keyword>
<evidence type="ECO:0000313" key="5">
    <source>
        <dbReference type="Proteomes" id="UP000315925"/>
    </source>
</evidence>
<proteinExistence type="predicted"/>
<sequence>MLGIGVVENNPQKTPSPNQRLFLELIFNILLFTSLLICLLLAIAYYLYHNPKSILLSIAHHYRLPLQIEEVKWVTPHSLKLEKIELGEMAKIKEAQIEWDWMELFSRQLIKKLAVDSPEIWTSEMIKFLEDKIGSTEPFQPPLPPTLDFLLFKIQFNPIVEKLEIKNAILNIDRIHPQLPPIPLLLGSKGSPFVLSHVPLLGITANNEILEQATGSDIVLLSPYDPLSKIISIESIRVKFSWTGLVHHRVEELTVFRPTIFIGPDLFWYVDQFRELQRQLKIKANKLDTLEDWHIKKLHLKYGNLTVTAFGEPSFELPFIFETTAQDFPLNNWKEVSLKNVLRIIPGRIDYPQYGLSMEVTGGEIAFNLPPESNTANNLVHSIRFNELNWRGFKATNGWMSVTFQKEGIYGFYGFSLFDGYTHGGFQVGYESGFPWDGWMTISGAKLSPLIEKLCMGKKDVVFRGNIDGRMRMKAFGSYIENVEGFFLLSAPGYLDIKDVDMLLKNIPPSWKGTASQFFALLVDSLRNYRYKNGFIKLTYSYPDSNLLMGLYGPQGKRNFSLHWTQDPKLGPPIGQNLLNASEKTISFEH</sequence>
<reference evidence="3" key="2">
    <citation type="journal article" date="2019" name="BMC Genomics">
        <title>Complete genome sequence analysis of the thermoacidophilic verrucomicrobial methanotroph 'Candidatus Methylacidiphilum kamchatkense' strain Kam1 and comparison with its closest relatives.</title>
        <authorList>
            <person name="Kruse T."/>
            <person name="Ratnadevi C.M."/>
            <person name="Erikstad H.A."/>
            <person name="Birkeland N.K."/>
        </authorList>
    </citation>
    <scope>NUCLEOTIDE SEQUENCE</scope>
    <source>
        <strain evidence="3">Kam1</strain>
    </source>
</reference>